<protein>
    <recommendedName>
        <fullName evidence="4">PorV/PorQ family protein</fullName>
    </recommendedName>
</protein>
<evidence type="ECO:0008006" key="4">
    <source>
        <dbReference type="Google" id="ProtNLM"/>
    </source>
</evidence>
<evidence type="ECO:0000256" key="1">
    <source>
        <dbReference type="SAM" id="SignalP"/>
    </source>
</evidence>
<feature type="chain" id="PRO_5046855937" description="PorV/PorQ family protein" evidence="1">
    <location>
        <begin position="22"/>
        <end position="275"/>
    </location>
</feature>
<keyword evidence="3" id="KW-1185">Reference proteome</keyword>
<dbReference type="Proteomes" id="UP000647133">
    <property type="component" value="Unassembled WGS sequence"/>
</dbReference>
<name>A0ABR9AFV8_9BACT</name>
<feature type="signal peptide" evidence="1">
    <location>
        <begin position="1"/>
        <end position="21"/>
    </location>
</feature>
<sequence length="275" mass="30019">MNKLFGPFFWAVFLTSLAAFGQNGSETSPKGARSVGLANANSTLDDAWSVFNNIGALGMFQESSVFCSYDHRLGLNELTTLAAGGVLNTPIGNIGISLSHYGGQLFNQQIIGAGFSNKFGIGSFGIKASYFQTNIEGYGRSASPVFELGGLVELGPKVFWGAHIYNFTRSKISNNTEDYLPTIVKSGISYRPIEKLLVNVEAEKDILLDPLMKIGLEYNFTNRFWARCGIRTNPSNLHFGIGFHPKNISLDYAVAQNSQLGLTHHFSMNYSFGTP</sequence>
<dbReference type="EMBL" id="JACYTQ010000001">
    <property type="protein sequence ID" value="MBD8487631.1"/>
    <property type="molecule type" value="Genomic_DNA"/>
</dbReference>
<evidence type="ECO:0000313" key="3">
    <source>
        <dbReference type="Proteomes" id="UP000647133"/>
    </source>
</evidence>
<dbReference type="Gene3D" id="2.40.160.60">
    <property type="entry name" value="Outer membrane protein transport protein (OMPP1/FadL/TodX)"/>
    <property type="match status" value="1"/>
</dbReference>
<accession>A0ABR9AFV8</accession>
<comment type="caution">
    <text evidence="2">The sequence shown here is derived from an EMBL/GenBank/DDBJ whole genome shotgun (WGS) entry which is preliminary data.</text>
</comment>
<gene>
    <name evidence="2" type="ORF">IFO69_02610</name>
</gene>
<proteinExistence type="predicted"/>
<organism evidence="2 3">
    <name type="scientific">Echinicola arenosa</name>
    <dbReference type="NCBI Taxonomy" id="2774144"/>
    <lineage>
        <taxon>Bacteria</taxon>
        <taxon>Pseudomonadati</taxon>
        <taxon>Bacteroidota</taxon>
        <taxon>Cytophagia</taxon>
        <taxon>Cytophagales</taxon>
        <taxon>Cyclobacteriaceae</taxon>
        <taxon>Echinicola</taxon>
    </lineage>
</organism>
<dbReference type="RefSeq" id="WP_192007856.1">
    <property type="nucleotide sequence ID" value="NZ_JACYTQ010000001.1"/>
</dbReference>
<evidence type="ECO:0000313" key="2">
    <source>
        <dbReference type="EMBL" id="MBD8487631.1"/>
    </source>
</evidence>
<reference evidence="2 3" key="1">
    <citation type="submission" date="2020-09" db="EMBL/GenBank/DDBJ databases">
        <title>Echinicola sp. CAU 1574 isolated from sand of Sido Beach.</title>
        <authorList>
            <person name="Kim W."/>
        </authorList>
    </citation>
    <scope>NUCLEOTIDE SEQUENCE [LARGE SCALE GENOMIC DNA]</scope>
    <source>
        <strain evidence="2 3">CAU 1574</strain>
    </source>
</reference>
<keyword evidence="1" id="KW-0732">Signal</keyword>